<keyword evidence="3" id="KW-1185">Reference proteome</keyword>
<name>A0A5C7IU05_9ROSI</name>
<feature type="domain" description="DUF4283" evidence="1">
    <location>
        <begin position="34"/>
        <end position="93"/>
    </location>
</feature>
<evidence type="ECO:0000313" key="2">
    <source>
        <dbReference type="EMBL" id="TXG72827.1"/>
    </source>
</evidence>
<dbReference type="OrthoDB" id="1750606at2759"/>
<accession>A0A5C7IU05</accession>
<reference evidence="3" key="1">
    <citation type="journal article" date="2019" name="Gigascience">
        <title>De novo genome assembly of the endangered Acer yangbiense, a plant species with extremely small populations endemic to Yunnan Province, China.</title>
        <authorList>
            <person name="Yang J."/>
            <person name="Wariss H.M."/>
            <person name="Tao L."/>
            <person name="Zhang R."/>
            <person name="Yun Q."/>
            <person name="Hollingsworth P."/>
            <person name="Dao Z."/>
            <person name="Luo G."/>
            <person name="Guo H."/>
            <person name="Ma Y."/>
            <person name="Sun W."/>
        </authorList>
    </citation>
    <scope>NUCLEOTIDE SEQUENCE [LARGE SCALE GENOMIC DNA]</scope>
    <source>
        <strain evidence="3">cv. Malutang</strain>
    </source>
</reference>
<dbReference type="EMBL" id="VAHF01000001">
    <property type="protein sequence ID" value="TXG72827.1"/>
    <property type="molecule type" value="Genomic_DNA"/>
</dbReference>
<evidence type="ECO:0000259" key="1">
    <source>
        <dbReference type="Pfam" id="PF14111"/>
    </source>
</evidence>
<dbReference type="Pfam" id="PF14111">
    <property type="entry name" value="DUF4283"/>
    <property type="match status" value="1"/>
</dbReference>
<dbReference type="Proteomes" id="UP000323000">
    <property type="component" value="Chromosome 1"/>
</dbReference>
<organism evidence="2 3">
    <name type="scientific">Acer yangbiense</name>
    <dbReference type="NCBI Taxonomy" id="1000413"/>
    <lineage>
        <taxon>Eukaryota</taxon>
        <taxon>Viridiplantae</taxon>
        <taxon>Streptophyta</taxon>
        <taxon>Embryophyta</taxon>
        <taxon>Tracheophyta</taxon>
        <taxon>Spermatophyta</taxon>
        <taxon>Magnoliopsida</taxon>
        <taxon>eudicotyledons</taxon>
        <taxon>Gunneridae</taxon>
        <taxon>Pentapetalae</taxon>
        <taxon>rosids</taxon>
        <taxon>malvids</taxon>
        <taxon>Sapindales</taxon>
        <taxon>Sapindaceae</taxon>
        <taxon>Hippocastanoideae</taxon>
        <taxon>Acereae</taxon>
        <taxon>Acer</taxon>
    </lineage>
</organism>
<dbReference type="AlphaFoldDB" id="A0A5C7IU05"/>
<protein>
    <recommendedName>
        <fullName evidence="1">DUF4283 domain-containing protein</fullName>
    </recommendedName>
</protein>
<comment type="caution">
    <text evidence="2">The sequence shown here is derived from an EMBL/GenBank/DDBJ whole genome shotgun (WGS) entry which is preliminary data.</text>
</comment>
<sequence length="285" mass="33645">MEEKELTKRCEASSICGRVPTLNIIGETHKQSMKEVSYCLVGKVLPQKRINRETFIAVITKIWNIRVKLEIKTIRDNDFLFHFTRLDDRSTVWIGHVLRDYYCEEIKPKVMEGKGAEFGSWLKAVQPIRLRDYKQRDNKYFRAQDMNISEKDGEDFRLSGVKERKRFKETHRLGKYLEDVIEGIETVGDARVGNMVKEGVLSDNRVDIWDPDKQNWQRTRSLRKAISNKQKEIEELLRHAQIKGMMHLVQKKEKEPEGLLVRDEIYWRQRSIADWLLAGDLEILP</sequence>
<evidence type="ECO:0000313" key="3">
    <source>
        <dbReference type="Proteomes" id="UP000323000"/>
    </source>
</evidence>
<proteinExistence type="predicted"/>
<gene>
    <name evidence="2" type="ORF">EZV62_001406</name>
</gene>
<dbReference type="InterPro" id="IPR025558">
    <property type="entry name" value="DUF4283"/>
</dbReference>